<evidence type="ECO:0000256" key="9">
    <source>
        <dbReference type="ARBA" id="ARBA00022838"/>
    </source>
</evidence>
<evidence type="ECO:0000313" key="15">
    <source>
        <dbReference type="Proteomes" id="UP000472267"/>
    </source>
</evidence>
<evidence type="ECO:0000256" key="8">
    <source>
        <dbReference type="ARBA" id="ARBA00022776"/>
    </source>
</evidence>
<feature type="compositionally biased region" description="Basic and acidic residues" evidence="13">
    <location>
        <begin position="343"/>
        <end position="354"/>
    </location>
</feature>
<evidence type="ECO:0000313" key="14">
    <source>
        <dbReference type="Ensembl" id="ENSSFAP00005045525.1"/>
    </source>
</evidence>
<feature type="region of interest" description="Disordered" evidence="13">
    <location>
        <begin position="113"/>
        <end position="157"/>
    </location>
</feature>
<protein>
    <submittedName>
        <fullName evidence="14">Spindle and kinetochore associated complex subunit 3</fullName>
    </submittedName>
</protein>
<evidence type="ECO:0000256" key="7">
    <source>
        <dbReference type="ARBA" id="ARBA00022701"/>
    </source>
</evidence>
<keyword evidence="11" id="KW-0131">Cell cycle</keyword>
<evidence type="ECO:0000256" key="12">
    <source>
        <dbReference type="ARBA" id="ARBA00023328"/>
    </source>
</evidence>
<evidence type="ECO:0000256" key="6">
    <source>
        <dbReference type="ARBA" id="ARBA00022618"/>
    </source>
</evidence>
<dbReference type="AlphaFoldDB" id="A0A672IXP0"/>
<keyword evidence="15" id="KW-1185">Reference proteome</keyword>
<evidence type="ECO:0000256" key="10">
    <source>
        <dbReference type="ARBA" id="ARBA00023212"/>
    </source>
</evidence>
<keyword evidence="10" id="KW-0206">Cytoskeleton</keyword>
<dbReference type="Proteomes" id="UP000472267">
    <property type="component" value="Chromosome 16"/>
</dbReference>
<reference evidence="14" key="1">
    <citation type="submission" date="2019-06" db="EMBL/GenBank/DDBJ databases">
        <authorList>
            <consortium name="Wellcome Sanger Institute Data Sharing"/>
        </authorList>
    </citation>
    <scope>NUCLEOTIDE SEQUENCE [LARGE SCALE GENOMIC DNA]</scope>
</reference>
<feature type="region of interest" description="Disordered" evidence="13">
    <location>
        <begin position="294"/>
        <end position="323"/>
    </location>
</feature>
<feature type="compositionally biased region" description="Low complexity" evidence="13">
    <location>
        <begin position="295"/>
        <end position="306"/>
    </location>
</feature>
<accession>A0A672IXP0</accession>
<keyword evidence="5" id="KW-0963">Cytoplasm</keyword>
<keyword evidence="6" id="KW-0132">Cell division</keyword>
<dbReference type="GO" id="GO:0000940">
    <property type="term" value="C:outer kinetochore"/>
    <property type="evidence" value="ECO:0007669"/>
    <property type="project" value="InterPro"/>
</dbReference>
<dbReference type="Ensembl" id="ENSSFAT00005047102.1">
    <property type="protein sequence ID" value="ENSSFAP00005045525.1"/>
    <property type="gene ID" value="ENSSFAG00005022276.1"/>
</dbReference>
<comment type="subcellular location">
    <subcellularLocation>
        <location evidence="2">Chromosome</location>
        <location evidence="2">Centromere</location>
        <location evidence="2">Kinetochore</location>
    </subcellularLocation>
    <subcellularLocation>
        <location evidence="1">Cytoplasm</location>
        <location evidence="1">Cytoskeleton</location>
        <location evidence="1">Spindle</location>
    </subcellularLocation>
</comment>
<dbReference type="Gene3D" id="6.10.250.1400">
    <property type="match status" value="1"/>
</dbReference>
<organism evidence="14 15">
    <name type="scientific">Salarias fasciatus</name>
    <name type="common">Jewelled blenny</name>
    <name type="synonym">Blennius fasciatus</name>
    <dbReference type="NCBI Taxonomy" id="181472"/>
    <lineage>
        <taxon>Eukaryota</taxon>
        <taxon>Metazoa</taxon>
        <taxon>Chordata</taxon>
        <taxon>Craniata</taxon>
        <taxon>Vertebrata</taxon>
        <taxon>Euteleostomi</taxon>
        <taxon>Actinopterygii</taxon>
        <taxon>Neopterygii</taxon>
        <taxon>Teleostei</taxon>
        <taxon>Neoteleostei</taxon>
        <taxon>Acanthomorphata</taxon>
        <taxon>Ovalentaria</taxon>
        <taxon>Blenniimorphae</taxon>
        <taxon>Blenniiformes</taxon>
        <taxon>Blennioidei</taxon>
        <taxon>Blenniidae</taxon>
        <taxon>Salariinae</taxon>
        <taxon>Salarias</taxon>
    </lineage>
</organism>
<comment type="similarity">
    <text evidence="3">Belongs to the SKA3 family.</text>
</comment>
<evidence type="ECO:0000256" key="4">
    <source>
        <dbReference type="ARBA" id="ARBA00022454"/>
    </source>
</evidence>
<evidence type="ECO:0000256" key="5">
    <source>
        <dbReference type="ARBA" id="ARBA00022490"/>
    </source>
</evidence>
<evidence type="ECO:0000256" key="13">
    <source>
        <dbReference type="SAM" id="MobiDB-lite"/>
    </source>
</evidence>
<evidence type="ECO:0000256" key="2">
    <source>
        <dbReference type="ARBA" id="ARBA00004629"/>
    </source>
</evidence>
<proteinExistence type="inferred from homology"/>
<name>A0A672IXP0_SALFA</name>
<feature type="region of interest" description="Disordered" evidence="13">
    <location>
        <begin position="339"/>
        <end position="370"/>
    </location>
</feature>
<dbReference type="GO" id="GO:0005876">
    <property type="term" value="C:spindle microtubule"/>
    <property type="evidence" value="ECO:0007669"/>
    <property type="project" value="TreeGrafter"/>
</dbReference>
<dbReference type="PANTHER" id="PTHR48118">
    <property type="entry name" value="SPINDLE AND KINETOCHORE-ASSOCIATED PROTEIN 3"/>
    <property type="match status" value="1"/>
</dbReference>
<dbReference type="GO" id="GO:0000278">
    <property type="term" value="P:mitotic cell cycle"/>
    <property type="evidence" value="ECO:0007669"/>
    <property type="project" value="TreeGrafter"/>
</dbReference>
<reference evidence="14" key="3">
    <citation type="submission" date="2025-09" db="UniProtKB">
        <authorList>
            <consortium name="Ensembl"/>
        </authorList>
    </citation>
    <scope>IDENTIFICATION</scope>
</reference>
<sequence length="479" mass="53674">MDPTTQFFSRLRKLAVTLETETAKLQQDYESRNAEDSVCPVSLQEQVRGQLAEEEARGKEVRDFIKACRVTEKRLAQDVHTLKTHWEKYGYQAPRDTCIHEAISLQLFSTKCEEAEGEEEAGEGNDSAEEKEGSQEEDDDNGENPSSPPPKSQLKFSGDVLQTPKLSDFGLSDLHMRRVLAGVKWSSEVPPMPQMSFPQPSLDTPAPPMPLTPKCALRMDEEELRTPQMSDFGISEHTMSLYNDFTMNLLRKDGFCFLSLHVSLPPQETTGPLKLDTPEPPALCTPGLKIRKTNAAHSSSAVQVSSDLGSPCRTHVERSTPEVPLESFSFHPVKRSALQNEAVSRRQAEDDGHTFDLPTPQNGAAGPKPRWEYNVPDVSLMELPPMPRLESALGQSLISQEKLVKDASVSGLNLDLDLDGPTQEFSLRTPRIRMNYQDPSTPEMPELSSVTQDICKVCVRIFNDRKYIPTVYFNYFFII</sequence>
<dbReference type="InParanoid" id="A0A672IXP0"/>
<keyword evidence="9" id="KW-0995">Kinetochore</keyword>
<reference evidence="14" key="2">
    <citation type="submission" date="2025-08" db="UniProtKB">
        <authorList>
            <consortium name="Ensembl"/>
        </authorList>
    </citation>
    <scope>IDENTIFICATION</scope>
</reference>
<keyword evidence="4" id="KW-0158">Chromosome</keyword>
<dbReference type="PANTHER" id="PTHR48118:SF1">
    <property type="entry name" value="SPINDLE AND KINETOCHORE-ASSOCIATED PROTEIN 3"/>
    <property type="match status" value="1"/>
</dbReference>
<evidence type="ECO:0000256" key="3">
    <source>
        <dbReference type="ARBA" id="ARBA00007716"/>
    </source>
</evidence>
<feature type="compositionally biased region" description="Acidic residues" evidence="13">
    <location>
        <begin position="115"/>
        <end position="127"/>
    </location>
</feature>
<evidence type="ECO:0000256" key="11">
    <source>
        <dbReference type="ARBA" id="ARBA00023306"/>
    </source>
</evidence>
<evidence type="ECO:0000256" key="1">
    <source>
        <dbReference type="ARBA" id="ARBA00004186"/>
    </source>
</evidence>
<keyword evidence="7" id="KW-0493">Microtubule</keyword>
<dbReference type="GO" id="GO:0007059">
    <property type="term" value="P:chromosome segregation"/>
    <property type="evidence" value="ECO:0007669"/>
    <property type="project" value="InterPro"/>
</dbReference>
<keyword evidence="8" id="KW-0498">Mitosis</keyword>
<dbReference type="InterPro" id="IPR033341">
    <property type="entry name" value="SKA3"/>
</dbReference>
<keyword evidence="12" id="KW-0137">Centromere</keyword>
<dbReference type="FunCoup" id="A0A672IXP0">
    <property type="interactions" value="1700"/>
</dbReference>
<dbReference type="GO" id="GO:0051301">
    <property type="term" value="P:cell division"/>
    <property type="evidence" value="ECO:0007669"/>
    <property type="project" value="UniProtKB-KW"/>
</dbReference>
<dbReference type="OMA" id="HCENYGY"/>